<gene>
    <name evidence="2" type="ORF">SHERM_08163</name>
</gene>
<evidence type="ECO:0000313" key="2">
    <source>
        <dbReference type="EMBL" id="CAA0842299.1"/>
    </source>
</evidence>
<reference evidence="2" key="1">
    <citation type="submission" date="2019-12" db="EMBL/GenBank/DDBJ databases">
        <authorList>
            <person name="Scholes J."/>
        </authorList>
    </citation>
    <scope>NUCLEOTIDE SEQUENCE</scope>
</reference>
<accession>A0A9N7P166</accession>
<dbReference type="Pfam" id="PF14144">
    <property type="entry name" value="DOG1"/>
    <property type="match status" value="1"/>
</dbReference>
<dbReference type="PANTHER" id="PTHR46354:SF9">
    <property type="entry name" value="PROTEIN INAPERTURATE POLLEN1"/>
    <property type="match status" value="1"/>
</dbReference>
<evidence type="ECO:0000259" key="1">
    <source>
        <dbReference type="PROSITE" id="PS51806"/>
    </source>
</evidence>
<dbReference type="GO" id="GO:0006351">
    <property type="term" value="P:DNA-templated transcription"/>
    <property type="evidence" value="ECO:0007669"/>
    <property type="project" value="InterPro"/>
</dbReference>
<dbReference type="InterPro" id="IPR051886">
    <property type="entry name" value="Seed_Dev/Stress_Resp_Reg"/>
</dbReference>
<comment type="caution">
    <text evidence="2">The sequence shown here is derived from an EMBL/GenBank/DDBJ whole genome shotgun (WGS) entry which is preliminary data.</text>
</comment>
<dbReference type="OrthoDB" id="683795at2759"/>
<dbReference type="PANTHER" id="PTHR46354">
    <property type="entry name" value="DOG1 DOMAIN-CONTAINING PROTEIN"/>
    <property type="match status" value="1"/>
</dbReference>
<sequence>MFKTSPFNRKKTTGSRPFAEFYNKWLATLSNTLLPQLRLALSSFSLSPALLSLQVDGMHHHLQSYYLALDQAAAADVAQCLHPDWRNALEKPFLWLGDLHPYLFTNLLRSFLDDQESPSSPEDEEEEDGRGFLEYDSVEMEEFGHRPWHVAVAWRSPSRALAARVDQIECGLRLMVPALAARARGSQAKLVRRVGADWGGTAAVGEAVAEEMEELVGVLVDANRLRRSVLADVVSATTVYQAALFLEAVAEFLVGFHDAKLVKEFEQCEKAVN</sequence>
<dbReference type="AlphaFoldDB" id="A0A9N7P166"/>
<protein>
    <recommendedName>
        <fullName evidence="1">DOG1 domain-containing protein</fullName>
    </recommendedName>
</protein>
<dbReference type="EMBL" id="CACSLK010034598">
    <property type="protein sequence ID" value="CAA0842299.1"/>
    <property type="molecule type" value="Genomic_DNA"/>
</dbReference>
<dbReference type="GO" id="GO:0043565">
    <property type="term" value="F:sequence-specific DNA binding"/>
    <property type="evidence" value="ECO:0007669"/>
    <property type="project" value="InterPro"/>
</dbReference>
<dbReference type="InterPro" id="IPR025422">
    <property type="entry name" value="TGA_domain"/>
</dbReference>
<feature type="domain" description="DOG1" evidence="1">
    <location>
        <begin position="15"/>
        <end position="266"/>
    </location>
</feature>
<evidence type="ECO:0000313" key="3">
    <source>
        <dbReference type="Proteomes" id="UP001153555"/>
    </source>
</evidence>
<organism evidence="2 3">
    <name type="scientific">Striga hermonthica</name>
    <name type="common">Purple witchweed</name>
    <name type="synonym">Buchnera hermonthica</name>
    <dbReference type="NCBI Taxonomy" id="68872"/>
    <lineage>
        <taxon>Eukaryota</taxon>
        <taxon>Viridiplantae</taxon>
        <taxon>Streptophyta</taxon>
        <taxon>Embryophyta</taxon>
        <taxon>Tracheophyta</taxon>
        <taxon>Spermatophyta</taxon>
        <taxon>Magnoliopsida</taxon>
        <taxon>eudicotyledons</taxon>
        <taxon>Gunneridae</taxon>
        <taxon>Pentapetalae</taxon>
        <taxon>asterids</taxon>
        <taxon>lamiids</taxon>
        <taxon>Lamiales</taxon>
        <taxon>Orobanchaceae</taxon>
        <taxon>Buchnereae</taxon>
        <taxon>Striga</taxon>
    </lineage>
</organism>
<dbReference type="PROSITE" id="PS51806">
    <property type="entry name" value="DOG1"/>
    <property type="match status" value="1"/>
</dbReference>
<dbReference type="Proteomes" id="UP001153555">
    <property type="component" value="Unassembled WGS sequence"/>
</dbReference>
<name>A0A9N7P166_STRHE</name>
<proteinExistence type="predicted"/>
<keyword evidence="3" id="KW-1185">Reference proteome</keyword>